<dbReference type="OrthoDB" id="5059721at2759"/>
<protein>
    <submittedName>
        <fullName evidence="1">Uncharacterized protein</fullName>
    </submittedName>
</protein>
<reference evidence="1" key="1">
    <citation type="submission" date="2019-04" db="EMBL/GenBank/DDBJ databases">
        <title>Friends and foes A comparative genomics studyof 23 Aspergillus species from section Flavi.</title>
        <authorList>
            <consortium name="DOE Joint Genome Institute"/>
            <person name="Kjaerbolling I."/>
            <person name="Vesth T."/>
            <person name="Frisvad J.C."/>
            <person name="Nybo J.L."/>
            <person name="Theobald S."/>
            <person name="Kildgaard S."/>
            <person name="Isbrandt T."/>
            <person name="Kuo A."/>
            <person name="Sato A."/>
            <person name="Lyhne E.K."/>
            <person name="Kogle M.E."/>
            <person name="Wiebenga A."/>
            <person name="Kun R.S."/>
            <person name="Lubbers R.J."/>
            <person name="Makela M.R."/>
            <person name="Barry K."/>
            <person name="Chovatia M."/>
            <person name="Clum A."/>
            <person name="Daum C."/>
            <person name="Haridas S."/>
            <person name="He G."/>
            <person name="LaButti K."/>
            <person name="Lipzen A."/>
            <person name="Mondo S."/>
            <person name="Riley R."/>
            <person name="Salamov A."/>
            <person name="Simmons B.A."/>
            <person name="Magnuson J.K."/>
            <person name="Henrissat B."/>
            <person name="Mortensen U.H."/>
            <person name="Larsen T.O."/>
            <person name="Devries R.P."/>
            <person name="Grigoriev I.V."/>
            <person name="Machida M."/>
            <person name="Baker S.E."/>
            <person name="Andersen M.R."/>
        </authorList>
    </citation>
    <scope>NUCLEOTIDE SEQUENCE [LARGE SCALE GENOMIC DNA]</scope>
    <source>
        <strain evidence="1">IBT 14317</strain>
    </source>
</reference>
<dbReference type="AlphaFoldDB" id="A0A5N7C5X7"/>
<evidence type="ECO:0000313" key="1">
    <source>
        <dbReference type="EMBL" id="KAE8389516.1"/>
    </source>
</evidence>
<sequence length="137" mass="15626">MLAFYHGANVDISQMFYDPVWLTLNCELPAMTHQTSSEQAKGALQRAEKRSSEYVTRGYLLCAYLYTVSVTMKYKSERTRIIDFVPKLKEKGFSLPIGFYLRLKKRGLLVGSRLPACISVYNNCQAYQPDRVSPPDA</sequence>
<name>A0A5N7C5X7_PETAA</name>
<dbReference type="Proteomes" id="UP000326877">
    <property type="component" value="Unassembled WGS sequence"/>
</dbReference>
<gene>
    <name evidence="1" type="ORF">BDV23DRAFT_184425</name>
</gene>
<dbReference type="EMBL" id="ML735265">
    <property type="protein sequence ID" value="KAE8389516.1"/>
    <property type="molecule type" value="Genomic_DNA"/>
</dbReference>
<proteinExistence type="predicted"/>
<organism evidence="1">
    <name type="scientific">Petromyces alliaceus</name>
    <name type="common">Aspergillus alliaceus</name>
    <dbReference type="NCBI Taxonomy" id="209559"/>
    <lineage>
        <taxon>Eukaryota</taxon>
        <taxon>Fungi</taxon>
        <taxon>Dikarya</taxon>
        <taxon>Ascomycota</taxon>
        <taxon>Pezizomycotina</taxon>
        <taxon>Eurotiomycetes</taxon>
        <taxon>Eurotiomycetidae</taxon>
        <taxon>Eurotiales</taxon>
        <taxon>Aspergillaceae</taxon>
        <taxon>Aspergillus</taxon>
        <taxon>Aspergillus subgen. Circumdati</taxon>
    </lineage>
</organism>
<accession>A0A5N7C5X7</accession>